<evidence type="ECO:0000313" key="8">
    <source>
        <dbReference type="Proteomes" id="UP000289437"/>
    </source>
</evidence>
<keyword evidence="8" id="KW-1185">Reference proteome</keyword>
<sequence>MYDWAELRHFRYLLTILEKQGFRAAAEELRTAQPNLSVQARQFQENASVRLFRKIKGGRIRATDTGIAFKVLARFLLETRDDVLDALIAIERGEVNSVRFGSTPLVDQALFRTFCDLHKEMLPVCPVRPTHGDAMHLAEEVVTGTVDAAFVTLPLHHPDLRIEELRRDRLVVCLRRDDPMAAKASLQPSDLQGNLAVLYHPQRHPDAHKRLVELLREAGIEIEACSWASQPSEMQTLVKEGHGLALIREGTSLHEELTTRPIVGVDWTVDTAVIFHKTRHPKTVPILLKRLIRQLPANSKETPLSRASTSVQASFLTTKRPSQRTKDNAAQMTLIG</sequence>
<dbReference type="GO" id="GO:0003677">
    <property type="term" value="F:DNA binding"/>
    <property type="evidence" value="ECO:0007669"/>
    <property type="project" value="UniProtKB-KW"/>
</dbReference>
<reference evidence="7 8" key="1">
    <citation type="submission" date="2018-11" db="EMBL/GenBank/DDBJ databases">
        <authorList>
            <person name="Mardanov A.V."/>
            <person name="Ravin N.V."/>
            <person name="Dedysh S.N."/>
        </authorList>
    </citation>
    <scope>NUCLEOTIDE SEQUENCE [LARGE SCALE GENOMIC DNA]</scope>
    <source>
        <strain evidence="7 8">AF10</strain>
    </source>
</reference>
<feature type="domain" description="HTH lysR-type" evidence="6">
    <location>
        <begin position="1"/>
        <end position="63"/>
    </location>
</feature>
<dbReference type="InterPro" id="IPR000847">
    <property type="entry name" value="LysR_HTH_N"/>
</dbReference>
<feature type="compositionally biased region" description="Polar residues" evidence="5">
    <location>
        <begin position="299"/>
        <end position="320"/>
    </location>
</feature>
<dbReference type="SUPFAM" id="SSF53850">
    <property type="entry name" value="Periplasmic binding protein-like II"/>
    <property type="match status" value="1"/>
</dbReference>
<gene>
    <name evidence="7" type="ORF">GRAN_1562</name>
</gene>
<dbReference type="GO" id="GO:0003700">
    <property type="term" value="F:DNA-binding transcription factor activity"/>
    <property type="evidence" value="ECO:0007669"/>
    <property type="project" value="InterPro"/>
</dbReference>
<name>A0A4Q0T5M0_9BACT</name>
<dbReference type="Gene3D" id="3.40.190.10">
    <property type="entry name" value="Periplasmic binding protein-like II"/>
    <property type="match status" value="2"/>
</dbReference>
<dbReference type="InterPro" id="IPR005119">
    <property type="entry name" value="LysR_subst-bd"/>
</dbReference>
<keyword evidence="3" id="KW-0238">DNA-binding</keyword>
<dbReference type="PANTHER" id="PTHR30346:SF0">
    <property type="entry name" value="HCA OPERON TRANSCRIPTIONAL ACTIVATOR HCAR"/>
    <property type="match status" value="1"/>
</dbReference>
<dbReference type="AlphaFoldDB" id="A0A4Q0T5M0"/>
<evidence type="ECO:0000256" key="3">
    <source>
        <dbReference type="ARBA" id="ARBA00023125"/>
    </source>
</evidence>
<comment type="caution">
    <text evidence="7">The sequence shown here is derived from an EMBL/GenBank/DDBJ whole genome shotgun (WGS) entry which is preliminary data.</text>
</comment>
<dbReference type="InterPro" id="IPR036390">
    <property type="entry name" value="WH_DNA-bd_sf"/>
</dbReference>
<proteinExistence type="inferred from homology"/>
<dbReference type="OrthoDB" id="113093at2"/>
<dbReference type="Gene3D" id="1.10.10.10">
    <property type="entry name" value="Winged helix-like DNA-binding domain superfamily/Winged helix DNA-binding domain"/>
    <property type="match status" value="1"/>
</dbReference>
<evidence type="ECO:0000259" key="6">
    <source>
        <dbReference type="PROSITE" id="PS50931"/>
    </source>
</evidence>
<keyword evidence="2" id="KW-0805">Transcription regulation</keyword>
<feature type="region of interest" description="Disordered" evidence="5">
    <location>
        <begin position="299"/>
        <end position="336"/>
    </location>
</feature>
<dbReference type="Proteomes" id="UP000289437">
    <property type="component" value="Unassembled WGS sequence"/>
</dbReference>
<organism evidence="7 8">
    <name type="scientific">Granulicella sibirica</name>
    <dbReference type="NCBI Taxonomy" id="2479048"/>
    <lineage>
        <taxon>Bacteria</taxon>
        <taxon>Pseudomonadati</taxon>
        <taxon>Acidobacteriota</taxon>
        <taxon>Terriglobia</taxon>
        <taxon>Terriglobales</taxon>
        <taxon>Acidobacteriaceae</taxon>
        <taxon>Granulicella</taxon>
    </lineage>
</organism>
<keyword evidence="4" id="KW-0804">Transcription</keyword>
<dbReference type="SUPFAM" id="SSF46785">
    <property type="entry name" value="Winged helix' DNA-binding domain"/>
    <property type="match status" value="1"/>
</dbReference>
<dbReference type="EMBL" id="RDSM01000001">
    <property type="protein sequence ID" value="RXH58252.1"/>
    <property type="molecule type" value="Genomic_DNA"/>
</dbReference>
<dbReference type="PROSITE" id="PS50931">
    <property type="entry name" value="HTH_LYSR"/>
    <property type="match status" value="1"/>
</dbReference>
<evidence type="ECO:0000256" key="4">
    <source>
        <dbReference type="ARBA" id="ARBA00023163"/>
    </source>
</evidence>
<evidence type="ECO:0000256" key="1">
    <source>
        <dbReference type="ARBA" id="ARBA00009437"/>
    </source>
</evidence>
<comment type="similarity">
    <text evidence="1">Belongs to the LysR transcriptional regulatory family.</text>
</comment>
<evidence type="ECO:0000256" key="5">
    <source>
        <dbReference type="SAM" id="MobiDB-lite"/>
    </source>
</evidence>
<dbReference type="Pfam" id="PF00126">
    <property type="entry name" value="HTH_1"/>
    <property type="match status" value="1"/>
</dbReference>
<dbReference type="PANTHER" id="PTHR30346">
    <property type="entry name" value="TRANSCRIPTIONAL DUAL REGULATOR HCAR-RELATED"/>
    <property type="match status" value="1"/>
</dbReference>
<dbReference type="GO" id="GO:0032993">
    <property type="term" value="C:protein-DNA complex"/>
    <property type="evidence" value="ECO:0007669"/>
    <property type="project" value="TreeGrafter"/>
</dbReference>
<dbReference type="InterPro" id="IPR036388">
    <property type="entry name" value="WH-like_DNA-bd_sf"/>
</dbReference>
<dbReference type="Pfam" id="PF03466">
    <property type="entry name" value="LysR_substrate"/>
    <property type="match status" value="1"/>
</dbReference>
<evidence type="ECO:0000313" key="7">
    <source>
        <dbReference type="EMBL" id="RXH58252.1"/>
    </source>
</evidence>
<evidence type="ECO:0000256" key="2">
    <source>
        <dbReference type="ARBA" id="ARBA00023015"/>
    </source>
</evidence>
<accession>A0A4Q0T5M0</accession>
<reference evidence="8" key="2">
    <citation type="submission" date="2019-02" db="EMBL/GenBank/DDBJ databases">
        <title>Granulicella sibirica sp. nov., a psychrotolerant acidobacterium isolated from an organic soil layer in forested tundra, West Siberia.</title>
        <authorList>
            <person name="Oshkin I.Y."/>
            <person name="Kulichevskaya I.S."/>
            <person name="Rijpstra W.I.C."/>
            <person name="Sinninghe Damste J.S."/>
            <person name="Rakitin A.L."/>
            <person name="Ravin N.V."/>
            <person name="Dedysh S.N."/>
        </authorList>
    </citation>
    <scope>NUCLEOTIDE SEQUENCE [LARGE SCALE GENOMIC DNA]</scope>
    <source>
        <strain evidence="8">AF10</strain>
    </source>
</reference>
<protein>
    <submittedName>
        <fullName evidence="7">Transcriptional regulator, LysR family</fullName>
    </submittedName>
</protein>